<organism evidence="1 2">
    <name type="scientific">Kineococcus gynurae</name>
    <dbReference type="NCBI Taxonomy" id="452979"/>
    <lineage>
        <taxon>Bacteria</taxon>
        <taxon>Bacillati</taxon>
        <taxon>Actinomycetota</taxon>
        <taxon>Actinomycetes</taxon>
        <taxon>Kineosporiales</taxon>
        <taxon>Kineosporiaceae</taxon>
        <taxon>Kineococcus</taxon>
    </lineage>
</organism>
<dbReference type="InterPro" id="IPR036249">
    <property type="entry name" value="Thioredoxin-like_sf"/>
</dbReference>
<dbReference type="InterPro" id="IPR008554">
    <property type="entry name" value="Glutaredoxin-like"/>
</dbReference>
<accession>A0ABV5LTQ9</accession>
<comment type="caution">
    <text evidence="1">The sequence shown here is derived from an EMBL/GenBank/DDBJ whole genome shotgun (WGS) entry which is preliminary data.</text>
</comment>
<dbReference type="Pfam" id="PF05768">
    <property type="entry name" value="Glrx-like"/>
    <property type="match status" value="1"/>
</dbReference>
<name>A0ABV5LTQ9_9ACTN</name>
<evidence type="ECO:0000313" key="2">
    <source>
        <dbReference type="Proteomes" id="UP001589748"/>
    </source>
</evidence>
<dbReference type="EMBL" id="JBHMDM010000005">
    <property type="protein sequence ID" value="MFB9377458.1"/>
    <property type="molecule type" value="Genomic_DNA"/>
</dbReference>
<protein>
    <submittedName>
        <fullName evidence="1">Glutaredoxin family protein</fullName>
    </submittedName>
</protein>
<proteinExistence type="predicted"/>
<reference evidence="1 2" key="1">
    <citation type="submission" date="2024-09" db="EMBL/GenBank/DDBJ databases">
        <authorList>
            <person name="Sun Q."/>
            <person name="Mori K."/>
        </authorList>
    </citation>
    <scope>NUCLEOTIDE SEQUENCE [LARGE SCALE GENOMIC DNA]</scope>
    <source>
        <strain evidence="1 2">TISTR 1856</strain>
    </source>
</reference>
<dbReference type="RefSeq" id="WP_380139061.1">
    <property type="nucleotide sequence ID" value="NZ_JBHLUI010000010.1"/>
</dbReference>
<dbReference type="Proteomes" id="UP001589748">
    <property type="component" value="Unassembled WGS sequence"/>
</dbReference>
<evidence type="ECO:0000313" key="1">
    <source>
        <dbReference type="EMBL" id="MFB9377458.1"/>
    </source>
</evidence>
<dbReference type="SUPFAM" id="SSF52833">
    <property type="entry name" value="Thioredoxin-like"/>
    <property type="match status" value="1"/>
</dbReference>
<sequence>MAAGTAPRLTLVSREGCHLCEQGRAVVERVAAAEDVGWVEVDVDTDPELRRRFTDRVPVVLVDGAERDFGWLDEERLRRALQGRRWWQRARVR</sequence>
<gene>
    <name evidence="1" type="ORF">ACFFVI_10795</name>
</gene>
<dbReference type="Gene3D" id="3.40.30.10">
    <property type="entry name" value="Glutaredoxin"/>
    <property type="match status" value="1"/>
</dbReference>
<keyword evidence="2" id="KW-1185">Reference proteome</keyword>